<evidence type="ECO:0000313" key="2">
    <source>
        <dbReference type="Proteomes" id="UP000182259"/>
    </source>
</evidence>
<reference evidence="1 2" key="1">
    <citation type="submission" date="2016-10" db="EMBL/GenBank/DDBJ databases">
        <authorList>
            <person name="de Groot N.N."/>
        </authorList>
    </citation>
    <scope>NUCLEOTIDE SEQUENCE [LARGE SCALE GENOMIC DNA]</scope>
    <source>
        <strain evidence="1 2">PYCC 4715</strain>
    </source>
</reference>
<organism evidence="1 2">
    <name type="scientific">Sungouiella intermedia</name>
    <dbReference type="NCBI Taxonomy" id="45354"/>
    <lineage>
        <taxon>Eukaryota</taxon>
        <taxon>Fungi</taxon>
        <taxon>Dikarya</taxon>
        <taxon>Ascomycota</taxon>
        <taxon>Saccharomycotina</taxon>
        <taxon>Pichiomycetes</taxon>
        <taxon>Metschnikowiaceae</taxon>
        <taxon>Sungouiella</taxon>
    </lineage>
</organism>
<gene>
    <name evidence="1" type="ORF">SAMEA4029009_CIC11G00000000655</name>
</gene>
<dbReference type="EMBL" id="LT635767">
    <property type="protein sequence ID" value="SGZ55054.1"/>
    <property type="molecule type" value="Genomic_DNA"/>
</dbReference>
<protein>
    <submittedName>
        <fullName evidence="1">CIC11C00000000655</fullName>
    </submittedName>
</protein>
<sequence length="85" mass="9503">MNWGLKSSGSANSDLCGRFKKNSEYGTKKKKSADGKLDFFSRIVSSLRFPANIRLTTFALNPRLYGESFTLNATTFLVSEWATLI</sequence>
<proteinExistence type="predicted"/>
<accession>A0A1L0DRQ8</accession>
<name>A0A1L0DRQ8_9ASCO</name>
<dbReference type="AlphaFoldDB" id="A0A1L0DRQ8"/>
<dbReference type="Proteomes" id="UP000182259">
    <property type="component" value="Chromosome IV"/>
</dbReference>
<evidence type="ECO:0000313" key="1">
    <source>
        <dbReference type="EMBL" id="SGZ55054.1"/>
    </source>
</evidence>